<dbReference type="Gene3D" id="3.30.559.10">
    <property type="entry name" value="Chloramphenicol acetyltransferase-like domain"/>
    <property type="match status" value="1"/>
</dbReference>
<evidence type="ECO:0000313" key="2">
    <source>
        <dbReference type="Proteomes" id="UP001497516"/>
    </source>
</evidence>
<keyword evidence="2" id="KW-1185">Reference proteome</keyword>
<sequence length="72" mass="8330">MPNLKIISWIRLSFACVDFRWGGMIFNRLANMFEGEGNILPKYSVDGNLSLTLCLETYVLENFKKTFYEVNG</sequence>
<proteinExistence type="predicted"/>
<dbReference type="Proteomes" id="UP001497516">
    <property type="component" value="Chromosome 8"/>
</dbReference>
<dbReference type="AlphaFoldDB" id="A0AAV2G6E7"/>
<organism evidence="1 2">
    <name type="scientific">Linum trigynum</name>
    <dbReference type="NCBI Taxonomy" id="586398"/>
    <lineage>
        <taxon>Eukaryota</taxon>
        <taxon>Viridiplantae</taxon>
        <taxon>Streptophyta</taxon>
        <taxon>Embryophyta</taxon>
        <taxon>Tracheophyta</taxon>
        <taxon>Spermatophyta</taxon>
        <taxon>Magnoliopsida</taxon>
        <taxon>eudicotyledons</taxon>
        <taxon>Gunneridae</taxon>
        <taxon>Pentapetalae</taxon>
        <taxon>rosids</taxon>
        <taxon>fabids</taxon>
        <taxon>Malpighiales</taxon>
        <taxon>Linaceae</taxon>
        <taxon>Linum</taxon>
    </lineage>
</organism>
<dbReference type="EMBL" id="OZ034821">
    <property type="protein sequence ID" value="CAL1405812.1"/>
    <property type="molecule type" value="Genomic_DNA"/>
</dbReference>
<accession>A0AAV2G6E7</accession>
<protein>
    <submittedName>
        <fullName evidence="1">Uncharacterized protein</fullName>
    </submittedName>
</protein>
<evidence type="ECO:0000313" key="1">
    <source>
        <dbReference type="EMBL" id="CAL1405812.1"/>
    </source>
</evidence>
<dbReference type="InterPro" id="IPR023213">
    <property type="entry name" value="CAT-like_dom_sf"/>
</dbReference>
<name>A0AAV2G6E7_9ROSI</name>
<gene>
    <name evidence="1" type="ORF">LTRI10_LOCUS45578</name>
</gene>
<reference evidence="1 2" key="1">
    <citation type="submission" date="2024-04" db="EMBL/GenBank/DDBJ databases">
        <authorList>
            <person name="Fracassetti M."/>
        </authorList>
    </citation>
    <scope>NUCLEOTIDE SEQUENCE [LARGE SCALE GENOMIC DNA]</scope>
</reference>